<evidence type="ECO:0000313" key="8">
    <source>
        <dbReference type="Proteomes" id="UP000800035"/>
    </source>
</evidence>
<dbReference type="PROSITE" id="PS00518">
    <property type="entry name" value="ZF_RING_1"/>
    <property type="match status" value="1"/>
</dbReference>
<keyword evidence="8" id="KW-1185">Reference proteome</keyword>
<proteinExistence type="predicted"/>
<keyword evidence="2 4" id="KW-0863">Zinc-finger</keyword>
<dbReference type="GO" id="GO:0008270">
    <property type="term" value="F:zinc ion binding"/>
    <property type="evidence" value="ECO:0007669"/>
    <property type="project" value="UniProtKB-KW"/>
</dbReference>
<evidence type="ECO:0000256" key="1">
    <source>
        <dbReference type="ARBA" id="ARBA00022723"/>
    </source>
</evidence>
<keyword evidence="3" id="KW-0862">Zinc</keyword>
<dbReference type="Proteomes" id="UP000800035">
    <property type="component" value="Unassembled WGS sequence"/>
</dbReference>
<feature type="domain" description="RING-type" evidence="6">
    <location>
        <begin position="200"/>
        <end position="240"/>
    </location>
</feature>
<dbReference type="SMART" id="SM00184">
    <property type="entry name" value="RING"/>
    <property type="match status" value="1"/>
</dbReference>
<dbReference type="InterPro" id="IPR027370">
    <property type="entry name" value="Znf-RING_euk"/>
</dbReference>
<dbReference type="OrthoDB" id="3777578at2759"/>
<name>A0A6A5TF84_9PLEO</name>
<evidence type="ECO:0000313" key="7">
    <source>
        <dbReference type="EMBL" id="KAF1950794.1"/>
    </source>
</evidence>
<dbReference type="Gene3D" id="3.30.40.10">
    <property type="entry name" value="Zinc/RING finger domain, C3HC4 (zinc finger)"/>
    <property type="match status" value="1"/>
</dbReference>
<keyword evidence="1" id="KW-0479">Metal-binding</keyword>
<dbReference type="InterPro" id="IPR001841">
    <property type="entry name" value="Znf_RING"/>
</dbReference>
<dbReference type="SUPFAM" id="SSF57850">
    <property type="entry name" value="RING/U-box"/>
    <property type="match status" value="1"/>
</dbReference>
<evidence type="ECO:0000256" key="2">
    <source>
        <dbReference type="ARBA" id="ARBA00022771"/>
    </source>
</evidence>
<evidence type="ECO:0000256" key="3">
    <source>
        <dbReference type="ARBA" id="ARBA00022833"/>
    </source>
</evidence>
<protein>
    <recommendedName>
        <fullName evidence="6">RING-type domain-containing protein</fullName>
    </recommendedName>
</protein>
<evidence type="ECO:0000256" key="5">
    <source>
        <dbReference type="SAM" id="MobiDB-lite"/>
    </source>
</evidence>
<reference evidence="7" key="1">
    <citation type="journal article" date="2020" name="Stud. Mycol.">
        <title>101 Dothideomycetes genomes: a test case for predicting lifestyles and emergence of pathogens.</title>
        <authorList>
            <person name="Haridas S."/>
            <person name="Albert R."/>
            <person name="Binder M."/>
            <person name="Bloem J."/>
            <person name="Labutti K."/>
            <person name="Salamov A."/>
            <person name="Andreopoulos B."/>
            <person name="Baker S."/>
            <person name="Barry K."/>
            <person name="Bills G."/>
            <person name="Bluhm B."/>
            <person name="Cannon C."/>
            <person name="Castanera R."/>
            <person name="Culley D."/>
            <person name="Daum C."/>
            <person name="Ezra D."/>
            <person name="Gonzalez J."/>
            <person name="Henrissat B."/>
            <person name="Kuo A."/>
            <person name="Liang C."/>
            <person name="Lipzen A."/>
            <person name="Lutzoni F."/>
            <person name="Magnuson J."/>
            <person name="Mondo S."/>
            <person name="Nolan M."/>
            <person name="Ohm R."/>
            <person name="Pangilinan J."/>
            <person name="Park H.-J."/>
            <person name="Ramirez L."/>
            <person name="Alfaro M."/>
            <person name="Sun H."/>
            <person name="Tritt A."/>
            <person name="Yoshinaga Y."/>
            <person name="Zwiers L.-H."/>
            <person name="Turgeon B."/>
            <person name="Goodwin S."/>
            <person name="Spatafora J."/>
            <person name="Crous P."/>
            <person name="Grigoriev I."/>
        </authorList>
    </citation>
    <scope>NUCLEOTIDE SEQUENCE</scope>
    <source>
        <strain evidence="7">CBS 675.92</strain>
    </source>
</reference>
<gene>
    <name evidence="7" type="ORF">CC80DRAFT_496520</name>
</gene>
<dbReference type="InterPro" id="IPR017907">
    <property type="entry name" value="Znf_RING_CS"/>
</dbReference>
<dbReference type="AlphaFoldDB" id="A0A6A5TF84"/>
<feature type="region of interest" description="Disordered" evidence="5">
    <location>
        <begin position="145"/>
        <end position="176"/>
    </location>
</feature>
<dbReference type="PROSITE" id="PS50089">
    <property type="entry name" value="ZF_RING_2"/>
    <property type="match status" value="1"/>
</dbReference>
<sequence>MSAPEVFVVHKPPDPLNEMSITPVRPCPEYCEYPTFPCTNRALIYDTTLAGWFCDYCTSWNASTSHPCCREDCGLIGDSVDIYTGNWFCPQHRHRCDALVPRPPQSPWPVAFLRCPQRGLYLNTTGRYFCFHHFEQLSSDEESVRVRPEFPRQRSRARVRAQTTMPAVPDPPASSPTMEELMSLDLEVFATVVETDECDCPICYEVSSSMRRLLACGHLLCDECLRKMVFYRVFSCPLDRRPMTDLP</sequence>
<dbReference type="Pfam" id="PF13445">
    <property type="entry name" value="zf-RING_UBOX"/>
    <property type="match status" value="1"/>
</dbReference>
<organism evidence="7 8">
    <name type="scientific">Byssothecium circinans</name>
    <dbReference type="NCBI Taxonomy" id="147558"/>
    <lineage>
        <taxon>Eukaryota</taxon>
        <taxon>Fungi</taxon>
        <taxon>Dikarya</taxon>
        <taxon>Ascomycota</taxon>
        <taxon>Pezizomycotina</taxon>
        <taxon>Dothideomycetes</taxon>
        <taxon>Pleosporomycetidae</taxon>
        <taxon>Pleosporales</taxon>
        <taxon>Massarineae</taxon>
        <taxon>Massarinaceae</taxon>
        <taxon>Byssothecium</taxon>
    </lineage>
</organism>
<dbReference type="InterPro" id="IPR013083">
    <property type="entry name" value="Znf_RING/FYVE/PHD"/>
</dbReference>
<dbReference type="EMBL" id="ML977022">
    <property type="protein sequence ID" value="KAF1950794.1"/>
    <property type="molecule type" value="Genomic_DNA"/>
</dbReference>
<evidence type="ECO:0000256" key="4">
    <source>
        <dbReference type="PROSITE-ProRule" id="PRU00175"/>
    </source>
</evidence>
<accession>A0A6A5TF84</accession>
<evidence type="ECO:0000259" key="6">
    <source>
        <dbReference type="PROSITE" id="PS50089"/>
    </source>
</evidence>